<dbReference type="InterPro" id="IPR004477">
    <property type="entry name" value="ComEC_N"/>
</dbReference>
<dbReference type="BioCyc" id="DPIE1322246:BN4_RS04645-MONOMER"/>
<feature type="transmembrane region" description="Helical" evidence="6">
    <location>
        <begin position="291"/>
        <end position="309"/>
    </location>
</feature>
<dbReference type="PATRIC" id="fig|879567.3.peg.935"/>
<feature type="transmembrane region" description="Helical" evidence="6">
    <location>
        <begin position="426"/>
        <end position="451"/>
    </location>
</feature>
<dbReference type="InterPro" id="IPR004797">
    <property type="entry name" value="Competence_ComEC/Rec2"/>
</dbReference>
<protein>
    <submittedName>
        <fullName evidence="8">DNA internalization-related competence protein ComEC/Rec2</fullName>
    </submittedName>
</protein>
<feature type="transmembrane region" description="Helical" evidence="6">
    <location>
        <begin position="391"/>
        <end position="414"/>
    </location>
</feature>
<dbReference type="Pfam" id="PF13567">
    <property type="entry name" value="DUF4131"/>
    <property type="match status" value="1"/>
</dbReference>
<dbReference type="Proteomes" id="UP000011724">
    <property type="component" value="Chromosome"/>
</dbReference>
<dbReference type="HOGENOM" id="CLU_010363_2_0_7"/>
<dbReference type="SUPFAM" id="SSF56281">
    <property type="entry name" value="Metallo-hydrolase/oxidoreductase"/>
    <property type="match status" value="1"/>
</dbReference>
<feature type="transmembrane region" description="Helical" evidence="6">
    <location>
        <begin position="522"/>
        <end position="541"/>
    </location>
</feature>
<feature type="transmembrane region" description="Helical" evidence="6">
    <location>
        <begin position="23"/>
        <end position="49"/>
    </location>
</feature>
<dbReference type="GO" id="GO:0005886">
    <property type="term" value="C:plasma membrane"/>
    <property type="evidence" value="ECO:0007669"/>
    <property type="project" value="UniProtKB-SubCell"/>
</dbReference>
<dbReference type="eggNOG" id="COG2333">
    <property type="taxonomic scope" value="Bacteria"/>
</dbReference>
<comment type="subcellular location">
    <subcellularLocation>
        <location evidence="1">Cell membrane</location>
        <topology evidence="1">Multi-pass membrane protein</topology>
    </subcellularLocation>
</comment>
<feature type="transmembrane region" description="Helical" evidence="6">
    <location>
        <begin position="338"/>
        <end position="356"/>
    </location>
</feature>
<evidence type="ECO:0000256" key="4">
    <source>
        <dbReference type="ARBA" id="ARBA00022989"/>
    </source>
</evidence>
<dbReference type="InterPro" id="IPR052159">
    <property type="entry name" value="Competence_DNA_uptake"/>
</dbReference>
<dbReference type="STRING" id="1322246.BN4_10909"/>
<proteinExistence type="predicted"/>
<reference evidence="9" key="2">
    <citation type="journal article" date="2013" name="Stand. Genomic Sci.">
        <title>Complete genome sequence of Desulfocapsa sulfexigens, a marine deltaproteobacterium specialized in disproportionating inorganic sulfur compounds.</title>
        <authorList>
            <person name="Finster K.W."/>
            <person name="Kjeldsen K.U."/>
            <person name="Kube M."/>
            <person name="Reinhardt R."/>
            <person name="Mussmann M."/>
            <person name="Amann R."/>
            <person name="Schreiber L."/>
        </authorList>
    </citation>
    <scope>NUCLEOTIDE SEQUENCE [LARGE SCALE GENOMIC DNA]</scope>
    <source>
        <strain evidence="9">DSM 10523 / SB164P1</strain>
    </source>
</reference>
<accession>M1WJM3</accession>
<dbReference type="EMBL" id="FO203427">
    <property type="protein sequence ID" value="CCH48146.1"/>
    <property type="molecule type" value="Genomic_DNA"/>
</dbReference>
<organism evidence="8 9">
    <name type="scientific">Pseudodesulfovibrio piezophilus (strain DSM 21447 / JCM 15486 / C1TLV30)</name>
    <name type="common">Desulfovibrio piezophilus</name>
    <dbReference type="NCBI Taxonomy" id="1322246"/>
    <lineage>
        <taxon>Bacteria</taxon>
        <taxon>Pseudomonadati</taxon>
        <taxon>Thermodesulfobacteriota</taxon>
        <taxon>Desulfovibrionia</taxon>
        <taxon>Desulfovibrionales</taxon>
        <taxon>Desulfovibrionaceae</taxon>
    </lineage>
</organism>
<keyword evidence="2" id="KW-1003">Cell membrane</keyword>
<dbReference type="InterPro" id="IPR035681">
    <property type="entry name" value="ComA-like_MBL"/>
</dbReference>
<dbReference type="InterPro" id="IPR025405">
    <property type="entry name" value="DUF4131"/>
</dbReference>
<dbReference type="Pfam" id="PF03772">
    <property type="entry name" value="Competence"/>
    <property type="match status" value="1"/>
</dbReference>
<feature type="transmembrane region" description="Helical" evidence="6">
    <location>
        <begin position="496"/>
        <end position="515"/>
    </location>
</feature>
<dbReference type="GO" id="GO:0030420">
    <property type="term" value="P:establishment of competence for transformation"/>
    <property type="evidence" value="ECO:0007669"/>
    <property type="project" value="InterPro"/>
</dbReference>
<gene>
    <name evidence="8" type="ordered locus">BN4_10909</name>
</gene>
<reference evidence="8 9" key="1">
    <citation type="journal article" date="2013" name="PLoS ONE">
        <title>The first genomic and proteomic characterization of a deep-sea sulfate reducer: insights into the piezophilic lifestyle of Desulfovibrio piezophilus.</title>
        <authorList>
            <person name="Pradel N."/>
            <person name="Ji B."/>
            <person name="Gimenez G."/>
            <person name="Talla E."/>
            <person name="Lenoble P."/>
            <person name="Garel M."/>
            <person name="Tamburini C."/>
            <person name="Fourquet P."/>
            <person name="Lebrun R."/>
            <person name="Bertin P."/>
            <person name="Denis Y."/>
            <person name="Pophillat M."/>
            <person name="Barbe V."/>
            <person name="Ollivier B."/>
            <person name="Dolla A."/>
        </authorList>
    </citation>
    <scope>NUCLEOTIDE SEQUENCE [LARGE SCALE GENOMIC DNA]</scope>
    <source>
        <strain evidence="9">DSM 10523 / SB164P1</strain>
    </source>
</reference>
<sequence>MCDRCSRPDMVPPLAGLLPWQSLFLAFCAGIFSFKYPVPSLTALGLLLFVDFSLRGRASRVPFLLFLLCAGCGFGYTSLWTPAPVEIPIWMTSRTAVRVTGTVDRVEPRIDGRFRILLREITCQVGERKEGLPGKLAWTWRKPDVTPLEGQTVTAFMRVVPLHGFTNPGAWDFSWYWQRQGVFWRAWRVGQGRELVWGDGVRSSLGALKVRVRHLVAEHIPDTQGGAMVLALVTGDRSQIELETSAAMRAAGLAHTLALSGLHVGFVAAMGFALAWLIGRLSPDLLLLIPRPKLAVFCAAPLVAAYAWLGQPSPSLTRSAIMFGFWGALLLQGRGRVLLDGLFFALVVIIFAYPLALYDLSLQMSALAVAGIGLMYPVIRRFFMAGSHWGLTPFLWAAGVLGVSFCATTALLPLVSRTFGSFCPNILFNVIWLPTLGFIVMPMGILGTLLCTFSWTVPVGGSLLAGSSIVMNWLLSVLAMAGEYGLTPVFSVLRPLWPEMLGVCLLLLLALVAWSKRRFFPVLTAVGFLFMVWPHVAIMAADTEDVVKVTLLDVGQGQAVVVSVPGGHRWLIDGGAGSRHFDFGEAVVAPTLTFGRPPRLDGVFMSHPDVDHSHGLPFILSRFDVGAFYGNGTLPRGRTGKRLRAAFEKKKLVPVTLHAGQRLALGRDISLDVLHPALDYKNRHANERSLVLRLMRREHSLALIPGDVEENGIKAMMDSGVDLRADILVLPHHGSKSSLVPAFYGKISPFCAVCSSGYLNQYGFPHKEVVKAVGVPVFATGRYGQVTAQWGRGRDFSLRVARP</sequence>
<evidence type="ECO:0000313" key="9">
    <source>
        <dbReference type="Proteomes" id="UP000011724"/>
    </source>
</evidence>
<dbReference type="eggNOG" id="COG0658">
    <property type="taxonomic scope" value="Bacteria"/>
</dbReference>
<evidence type="ECO:0000256" key="6">
    <source>
        <dbReference type="SAM" id="Phobius"/>
    </source>
</evidence>
<evidence type="ECO:0000256" key="3">
    <source>
        <dbReference type="ARBA" id="ARBA00022692"/>
    </source>
</evidence>
<evidence type="ECO:0000256" key="5">
    <source>
        <dbReference type="ARBA" id="ARBA00023136"/>
    </source>
</evidence>
<dbReference type="RefSeq" id="WP_015414199.1">
    <property type="nucleotide sequence ID" value="NC_020409.1"/>
</dbReference>
<dbReference type="Gene3D" id="3.60.15.10">
    <property type="entry name" value="Ribonuclease Z/Hydroxyacylglutathione hydrolase-like"/>
    <property type="match status" value="1"/>
</dbReference>
<dbReference type="SMART" id="SM00849">
    <property type="entry name" value="Lactamase_B"/>
    <property type="match status" value="1"/>
</dbReference>
<dbReference type="InterPro" id="IPR036866">
    <property type="entry name" value="RibonucZ/Hydroxyglut_hydro"/>
</dbReference>
<dbReference type="KEGG" id="dpi:BN4_10909"/>
<dbReference type="PANTHER" id="PTHR30619">
    <property type="entry name" value="DNA INTERNALIZATION/COMPETENCE PROTEIN COMEC/REC2"/>
    <property type="match status" value="1"/>
</dbReference>
<name>M1WJM3_PSEP2</name>
<evidence type="ECO:0000313" key="8">
    <source>
        <dbReference type="EMBL" id="CCH48146.1"/>
    </source>
</evidence>
<evidence type="ECO:0000256" key="1">
    <source>
        <dbReference type="ARBA" id="ARBA00004651"/>
    </source>
</evidence>
<keyword evidence="5 6" id="KW-0472">Membrane</keyword>
<evidence type="ECO:0000256" key="2">
    <source>
        <dbReference type="ARBA" id="ARBA00022475"/>
    </source>
</evidence>
<dbReference type="NCBIfam" id="TIGR00361">
    <property type="entry name" value="ComEC_Rec2"/>
    <property type="match status" value="1"/>
</dbReference>
<evidence type="ECO:0000259" key="7">
    <source>
        <dbReference type="SMART" id="SM00849"/>
    </source>
</evidence>
<feature type="domain" description="Metallo-beta-lactamase" evidence="7">
    <location>
        <begin position="556"/>
        <end position="758"/>
    </location>
</feature>
<dbReference type="InterPro" id="IPR001279">
    <property type="entry name" value="Metallo-B-lactamas"/>
</dbReference>
<keyword evidence="4 6" id="KW-1133">Transmembrane helix</keyword>
<feature type="transmembrane region" description="Helical" evidence="6">
    <location>
        <begin position="61"/>
        <end position="80"/>
    </location>
</feature>
<feature type="transmembrane region" description="Helical" evidence="6">
    <location>
        <begin position="362"/>
        <end position="379"/>
    </location>
</feature>
<dbReference type="NCBIfam" id="TIGR00360">
    <property type="entry name" value="ComEC_N-term"/>
    <property type="match status" value="1"/>
</dbReference>
<keyword evidence="3 6" id="KW-0812">Transmembrane</keyword>
<dbReference type="CDD" id="cd07731">
    <property type="entry name" value="ComA-like_MBL-fold"/>
    <property type="match status" value="1"/>
</dbReference>
<dbReference type="Pfam" id="PF00753">
    <property type="entry name" value="Lactamase_B"/>
    <property type="match status" value="1"/>
</dbReference>
<feature type="transmembrane region" description="Helical" evidence="6">
    <location>
        <begin position="257"/>
        <end position="279"/>
    </location>
</feature>
<keyword evidence="9" id="KW-1185">Reference proteome</keyword>
<feature type="transmembrane region" description="Helical" evidence="6">
    <location>
        <begin position="463"/>
        <end position="484"/>
    </location>
</feature>
<dbReference type="PANTHER" id="PTHR30619:SF1">
    <property type="entry name" value="RECOMBINATION PROTEIN 2"/>
    <property type="match status" value="1"/>
</dbReference>
<dbReference type="AlphaFoldDB" id="M1WJM3"/>